<comment type="caution">
    <text evidence="11">The sequence shown here is derived from an EMBL/GenBank/DDBJ whole genome shotgun (WGS) entry which is preliminary data.</text>
</comment>
<evidence type="ECO:0000256" key="9">
    <source>
        <dbReference type="PROSITE-ProRule" id="PRU00284"/>
    </source>
</evidence>
<keyword evidence="6" id="KW-0472">Membrane</keyword>
<proteinExistence type="inferred from homology"/>
<keyword evidence="4" id="KW-0812">Transmembrane</keyword>
<protein>
    <submittedName>
        <fullName evidence="11">Methyl-accepting chemotaxis protein</fullName>
    </submittedName>
</protein>
<dbReference type="RefSeq" id="WP_086742234.1">
    <property type="nucleotide sequence ID" value="NZ_MWPV01000001.1"/>
</dbReference>
<feature type="domain" description="Methyl-accepting transducer" evidence="10">
    <location>
        <begin position="386"/>
        <end position="622"/>
    </location>
</feature>
<dbReference type="EMBL" id="MWPV01000001">
    <property type="protein sequence ID" value="OUL58856.1"/>
    <property type="molecule type" value="Genomic_DNA"/>
</dbReference>
<dbReference type="PANTHER" id="PTHR32089">
    <property type="entry name" value="METHYL-ACCEPTING CHEMOTAXIS PROTEIN MCPB"/>
    <property type="match status" value="1"/>
</dbReference>
<dbReference type="FunFam" id="1.10.287.950:FF:000001">
    <property type="entry name" value="Methyl-accepting chemotaxis sensory transducer"/>
    <property type="match status" value="1"/>
</dbReference>
<dbReference type="GO" id="GO:0007165">
    <property type="term" value="P:signal transduction"/>
    <property type="evidence" value="ECO:0007669"/>
    <property type="project" value="UniProtKB-KW"/>
</dbReference>
<organism evidence="11 12">
    <name type="scientific">Pseudoalteromonas ulvae</name>
    <dbReference type="NCBI Taxonomy" id="107327"/>
    <lineage>
        <taxon>Bacteria</taxon>
        <taxon>Pseudomonadati</taxon>
        <taxon>Pseudomonadota</taxon>
        <taxon>Gammaproteobacteria</taxon>
        <taxon>Alteromonadales</taxon>
        <taxon>Pseudoalteromonadaceae</taxon>
        <taxon>Pseudoalteromonas</taxon>
    </lineage>
</organism>
<evidence type="ECO:0000256" key="5">
    <source>
        <dbReference type="ARBA" id="ARBA00022989"/>
    </source>
</evidence>
<evidence type="ECO:0000256" key="6">
    <source>
        <dbReference type="ARBA" id="ARBA00023136"/>
    </source>
</evidence>
<evidence type="ECO:0000256" key="1">
    <source>
        <dbReference type="ARBA" id="ARBA00004651"/>
    </source>
</evidence>
<keyword evidence="5" id="KW-1133">Transmembrane helix</keyword>
<dbReference type="Gene3D" id="1.10.287.950">
    <property type="entry name" value="Methyl-accepting chemotaxis protein"/>
    <property type="match status" value="1"/>
</dbReference>
<dbReference type="OrthoDB" id="9806704at2"/>
<dbReference type="CDD" id="cd11386">
    <property type="entry name" value="MCP_signal"/>
    <property type="match status" value="1"/>
</dbReference>
<comment type="similarity">
    <text evidence="8">Belongs to the methyl-accepting chemotaxis (MCP) protein family.</text>
</comment>
<evidence type="ECO:0000256" key="7">
    <source>
        <dbReference type="ARBA" id="ARBA00023224"/>
    </source>
</evidence>
<evidence type="ECO:0000256" key="3">
    <source>
        <dbReference type="ARBA" id="ARBA00022500"/>
    </source>
</evidence>
<name>A0A244CTS2_PSEDV</name>
<dbReference type="PROSITE" id="PS50111">
    <property type="entry name" value="CHEMOTAXIS_TRANSDUC_2"/>
    <property type="match status" value="1"/>
</dbReference>
<gene>
    <name evidence="11" type="ORF">B1199_00795</name>
</gene>
<dbReference type="Proteomes" id="UP000194841">
    <property type="component" value="Unassembled WGS sequence"/>
</dbReference>
<reference evidence="11 12" key="1">
    <citation type="submission" date="2017-02" db="EMBL/GenBank/DDBJ databases">
        <title>Pseudoalteromonas ulvae TC14 Genome.</title>
        <authorList>
            <person name="Molmeret M."/>
        </authorList>
    </citation>
    <scope>NUCLEOTIDE SEQUENCE [LARGE SCALE GENOMIC DNA]</scope>
    <source>
        <strain evidence="11">TC14</strain>
    </source>
</reference>
<evidence type="ECO:0000313" key="11">
    <source>
        <dbReference type="EMBL" id="OUL58856.1"/>
    </source>
</evidence>
<keyword evidence="7 9" id="KW-0807">Transducer</keyword>
<accession>A0A244CTS2</accession>
<dbReference type="GO" id="GO:0005886">
    <property type="term" value="C:plasma membrane"/>
    <property type="evidence" value="ECO:0007669"/>
    <property type="project" value="UniProtKB-SubCell"/>
</dbReference>
<keyword evidence="3" id="KW-0145">Chemotaxis</keyword>
<dbReference type="SUPFAM" id="SSF58104">
    <property type="entry name" value="Methyl-accepting chemotaxis protein (MCP) signaling domain"/>
    <property type="match status" value="1"/>
</dbReference>
<keyword evidence="12" id="KW-1185">Reference proteome</keyword>
<dbReference type="Pfam" id="PF00015">
    <property type="entry name" value="MCPsignal"/>
    <property type="match status" value="1"/>
</dbReference>
<dbReference type="Pfam" id="PF02743">
    <property type="entry name" value="dCache_1"/>
    <property type="match status" value="1"/>
</dbReference>
<dbReference type="PANTHER" id="PTHR32089:SF120">
    <property type="entry name" value="METHYL-ACCEPTING CHEMOTAXIS PROTEIN TLPQ"/>
    <property type="match status" value="1"/>
</dbReference>
<evidence type="ECO:0000256" key="8">
    <source>
        <dbReference type="ARBA" id="ARBA00029447"/>
    </source>
</evidence>
<dbReference type="InterPro" id="IPR004089">
    <property type="entry name" value="MCPsignal_dom"/>
</dbReference>
<evidence type="ECO:0000313" key="12">
    <source>
        <dbReference type="Proteomes" id="UP000194841"/>
    </source>
</evidence>
<evidence type="ECO:0000256" key="4">
    <source>
        <dbReference type="ARBA" id="ARBA00022692"/>
    </source>
</evidence>
<dbReference type="InterPro" id="IPR033479">
    <property type="entry name" value="dCache_1"/>
</dbReference>
<keyword evidence="2" id="KW-1003">Cell membrane</keyword>
<evidence type="ECO:0000256" key="2">
    <source>
        <dbReference type="ARBA" id="ARBA00022475"/>
    </source>
</evidence>
<dbReference type="Gene3D" id="3.30.450.20">
    <property type="entry name" value="PAS domain"/>
    <property type="match status" value="1"/>
</dbReference>
<evidence type="ECO:0000259" key="10">
    <source>
        <dbReference type="PROSITE" id="PS50111"/>
    </source>
</evidence>
<dbReference type="AlphaFoldDB" id="A0A244CTS2"/>
<dbReference type="GO" id="GO:0006935">
    <property type="term" value="P:chemotaxis"/>
    <property type="evidence" value="ECO:0007669"/>
    <property type="project" value="UniProtKB-KW"/>
</dbReference>
<comment type="subcellular location">
    <subcellularLocation>
        <location evidence="1">Cell membrane</location>
        <topology evidence="1">Multi-pass membrane protein</topology>
    </subcellularLocation>
</comment>
<sequence>MRLKNKLLISFLSLGVLPAALIAIVSLFIASESLETQAYNQLTSVKAIKKQQVEDYFAKSKADMVTMSQTWQNLVKYNSDLSAFSLGERYDAFFNRFIDEHGYYDFFIISPEGDVSYTVTKEADFNTNLITGPYKRSGLASLFNKVVQTRQYVIEDFSPYAPSNNEPAAFIGMPVLQQGRLIAVVALQLSIERINLLMQQRDGMGQTGETYLVGEDLRMRSDSYLDPIGHSVVASFAGDIKNNGVETQAVKLALTGISATEIIIDYNGNPVLSAFTPIDVKGLRWVLLAEIDEAEAFAPVNRLAWIIKLIVVITITGVFVVTVLMAKSILRPLGGEPQFMQTISERIASGDLSSQFEQEEPVTGVYQAMIQMNRHLQQVLTTIVDSTGQLSSTAAQTSAASAQANSSLQEQHANIASVSSAMHEMAMTIEAVAVNARNVAELTQSAQYTSEDANSALIATITDIERLCNGVSNATDVIKEVASHSQQIGGVLEVIQSIAEQTNLLALNAAIEAARAGEQGRGFAVVADEVRQLAQKTQQSTRDIEVMIAQLQQGTEEAVKVMSQSTNIAHTTIDSARTTGKAIERSLNEIQDIAQNAQQIASAAEQQSVTAEEVNQSMVSINQAAVDNAAGADQVSAASLELNNLAGDLKQVTRQFKLTA</sequence>
<dbReference type="SMART" id="SM00283">
    <property type="entry name" value="MA"/>
    <property type="match status" value="1"/>
</dbReference>